<evidence type="ECO:0000313" key="16">
    <source>
        <dbReference type="EMBL" id="POH69077.1"/>
    </source>
</evidence>
<protein>
    <recommendedName>
        <fullName evidence="12">ATP synthase subunit alpha</fullName>
        <ecNumber evidence="12">7.1.2.2</ecNumber>
    </recommendedName>
    <alternativeName>
        <fullName evidence="12">ATP synthase F1 sector subunit alpha</fullName>
    </alternativeName>
    <alternativeName>
        <fullName evidence="12">F-ATPase subunit alpha</fullName>
    </alternativeName>
</protein>
<evidence type="ECO:0000256" key="7">
    <source>
        <dbReference type="ARBA" id="ARBA00022967"/>
    </source>
</evidence>
<dbReference type="Gene3D" id="3.40.50.300">
    <property type="entry name" value="P-loop containing nucleotide triphosphate hydrolases"/>
    <property type="match status" value="1"/>
</dbReference>
<dbReference type="Gene3D" id="1.20.150.20">
    <property type="entry name" value="ATP synthase alpha/beta chain, C-terminal domain"/>
    <property type="match status" value="1"/>
</dbReference>
<dbReference type="RefSeq" id="WP_103459663.1">
    <property type="nucleotide sequence ID" value="NZ_PPXD01000005.1"/>
</dbReference>
<dbReference type="HAMAP" id="MF_01346">
    <property type="entry name" value="ATP_synth_alpha_bact"/>
    <property type="match status" value="1"/>
</dbReference>
<keyword evidence="9 12" id="KW-0472">Membrane</keyword>
<keyword evidence="6 12" id="KW-0067">ATP-binding</keyword>
<evidence type="ECO:0000256" key="2">
    <source>
        <dbReference type="ARBA" id="ARBA00008936"/>
    </source>
</evidence>
<dbReference type="GO" id="GO:0043531">
    <property type="term" value="F:ADP binding"/>
    <property type="evidence" value="ECO:0007669"/>
    <property type="project" value="TreeGrafter"/>
</dbReference>
<dbReference type="GO" id="GO:0046933">
    <property type="term" value="F:proton-transporting ATP synthase activity, rotational mechanism"/>
    <property type="evidence" value="ECO:0007669"/>
    <property type="project" value="UniProtKB-UniRule"/>
</dbReference>
<dbReference type="GO" id="GO:0005886">
    <property type="term" value="C:plasma membrane"/>
    <property type="evidence" value="ECO:0007669"/>
    <property type="project" value="UniProtKB-SubCell"/>
</dbReference>
<dbReference type="EC" id="7.1.2.2" evidence="12"/>
<feature type="domain" description="ATPase F1/V1/A1 complex alpha/beta subunit N-terminal" evidence="15">
    <location>
        <begin position="31"/>
        <end position="96"/>
    </location>
</feature>
<keyword evidence="4 12" id="KW-1003">Cell membrane</keyword>
<dbReference type="NCBIfam" id="NF009884">
    <property type="entry name" value="PRK13343.1"/>
    <property type="match status" value="1"/>
</dbReference>
<dbReference type="InterPro" id="IPR033732">
    <property type="entry name" value="ATP_synth_F1_a_nt-bd_dom"/>
</dbReference>
<dbReference type="PROSITE" id="PS00152">
    <property type="entry name" value="ATPASE_ALPHA_BETA"/>
    <property type="match status" value="1"/>
</dbReference>
<dbReference type="Gene3D" id="2.40.30.20">
    <property type="match status" value="1"/>
</dbReference>
<dbReference type="InterPro" id="IPR000793">
    <property type="entry name" value="ATP_synth_asu_C"/>
</dbReference>
<dbReference type="GO" id="GO:0045259">
    <property type="term" value="C:proton-transporting ATP synthase complex"/>
    <property type="evidence" value="ECO:0007669"/>
    <property type="project" value="UniProtKB-KW"/>
</dbReference>
<evidence type="ECO:0000259" key="13">
    <source>
        <dbReference type="Pfam" id="PF00006"/>
    </source>
</evidence>
<evidence type="ECO:0000256" key="9">
    <source>
        <dbReference type="ARBA" id="ARBA00023136"/>
    </source>
</evidence>
<evidence type="ECO:0000256" key="6">
    <source>
        <dbReference type="ARBA" id="ARBA00022840"/>
    </source>
</evidence>
<proteinExistence type="inferred from homology"/>
<dbReference type="InterPro" id="IPR036121">
    <property type="entry name" value="ATPase_F1/V1/A1_a/bsu_N_sf"/>
</dbReference>
<keyword evidence="8 12" id="KW-0406">Ion transport</keyword>
<keyword evidence="3 12" id="KW-0813">Transport</keyword>
<keyword evidence="5 12" id="KW-0547">Nucleotide-binding</keyword>
<gene>
    <name evidence="12" type="primary">atpA</name>
    <name evidence="16" type="ORF">C3B61_04095</name>
</gene>
<comment type="function">
    <text evidence="12">Produces ATP from ADP in the presence of a proton gradient across the membrane. The alpha chain is a regulatory subunit.</text>
</comment>
<reference evidence="16 17" key="1">
    <citation type="submission" date="2018-01" db="EMBL/GenBank/DDBJ databases">
        <title>Cryobacterium sp. nov., from glaciers in China.</title>
        <authorList>
            <person name="Liu Q."/>
            <person name="Xin Y.-H."/>
        </authorList>
    </citation>
    <scope>NUCLEOTIDE SEQUENCE [LARGE SCALE GENOMIC DNA]</scope>
    <source>
        <strain evidence="16 17">TMN-42</strain>
    </source>
</reference>
<dbReference type="InterPro" id="IPR004100">
    <property type="entry name" value="ATPase_F1/V1/A1_a/bsu_N"/>
</dbReference>
<keyword evidence="11 12" id="KW-0066">ATP synthesis</keyword>
<dbReference type="InterPro" id="IPR005294">
    <property type="entry name" value="ATP_synth_F1_asu"/>
</dbReference>
<feature type="domain" description="ATPase F1/V1/A1 complex alpha/beta subunit nucleotide-binding" evidence="13">
    <location>
        <begin position="153"/>
        <end position="376"/>
    </location>
</feature>
<dbReference type="SUPFAM" id="SSF50615">
    <property type="entry name" value="N-terminal domain of alpha and beta subunits of F1 ATP synthase"/>
    <property type="match status" value="1"/>
</dbReference>
<evidence type="ECO:0000256" key="4">
    <source>
        <dbReference type="ARBA" id="ARBA00022475"/>
    </source>
</evidence>
<evidence type="ECO:0000259" key="14">
    <source>
        <dbReference type="Pfam" id="PF00306"/>
    </source>
</evidence>
<keyword evidence="17" id="KW-1185">Reference proteome</keyword>
<dbReference type="CDD" id="cd18113">
    <property type="entry name" value="ATP-synt_F1_alpha_C"/>
    <property type="match status" value="1"/>
</dbReference>
<dbReference type="InterPro" id="IPR038376">
    <property type="entry name" value="ATP_synth_asu_C_sf"/>
</dbReference>
<dbReference type="PANTHER" id="PTHR48082:SF2">
    <property type="entry name" value="ATP SYNTHASE SUBUNIT ALPHA, MITOCHONDRIAL"/>
    <property type="match status" value="1"/>
</dbReference>
<dbReference type="FunFam" id="3.40.50.300:FF:000002">
    <property type="entry name" value="ATP synthase subunit alpha"/>
    <property type="match status" value="1"/>
</dbReference>
<dbReference type="Pfam" id="PF00006">
    <property type="entry name" value="ATP-synt_ab"/>
    <property type="match status" value="1"/>
</dbReference>
<dbReference type="InterPro" id="IPR027417">
    <property type="entry name" value="P-loop_NTPase"/>
</dbReference>
<comment type="subcellular location">
    <subcellularLocation>
        <location evidence="12">Cell membrane</location>
        <topology evidence="12">Peripheral membrane protein</topology>
    </subcellularLocation>
    <subcellularLocation>
        <location evidence="1">Membrane</location>
    </subcellularLocation>
</comment>
<evidence type="ECO:0000256" key="12">
    <source>
        <dbReference type="HAMAP-Rule" id="MF_01346"/>
    </source>
</evidence>
<feature type="domain" description="ATP synthase alpha subunit C-terminal" evidence="14">
    <location>
        <begin position="383"/>
        <end position="507"/>
    </location>
</feature>
<keyword evidence="12" id="KW-0375">Hydrogen ion transport</keyword>
<dbReference type="Proteomes" id="UP000237340">
    <property type="component" value="Unassembled WGS sequence"/>
</dbReference>
<dbReference type="InterPro" id="IPR000194">
    <property type="entry name" value="ATPase_F1/V1/A1_a/bsu_nucl-bd"/>
</dbReference>
<comment type="caution">
    <text evidence="16">The sequence shown here is derived from an EMBL/GenBank/DDBJ whole genome shotgun (WGS) entry which is preliminary data.</text>
</comment>
<dbReference type="AlphaFoldDB" id="A0A2S3ZL61"/>
<dbReference type="PANTHER" id="PTHR48082">
    <property type="entry name" value="ATP SYNTHASE SUBUNIT ALPHA, MITOCHONDRIAL"/>
    <property type="match status" value="1"/>
</dbReference>
<dbReference type="InterPro" id="IPR020003">
    <property type="entry name" value="ATPase_a/bsu_AS"/>
</dbReference>
<evidence type="ECO:0000259" key="15">
    <source>
        <dbReference type="Pfam" id="PF02874"/>
    </source>
</evidence>
<keyword evidence="7 12" id="KW-1278">Translocase</keyword>
<evidence type="ECO:0000313" key="17">
    <source>
        <dbReference type="Proteomes" id="UP000237340"/>
    </source>
</evidence>
<evidence type="ECO:0000256" key="1">
    <source>
        <dbReference type="ARBA" id="ARBA00004370"/>
    </source>
</evidence>
<dbReference type="Pfam" id="PF00306">
    <property type="entry name" value="ATP-synt_ab_C"/>
    <property type="match status" value="1"/>
</dbReference>
<comment type="similarity">
    <text evidence="2 12">Belongs to the ATPase alpha/beta chains family.</text>
</comment>
<feature type="binding site" evidence="12">
    <location>
        <begin position="173"/>
        <end position="180"/>
    </location>
    <ligand>
        <name>ATP</name>
        <dbReference type="ChEBI" id="CHEBI:30616"/>
    </ligand>
</feature>
<evidence type="ECO:0000256" key="11">
    <source>
        <dbReference type="ARBA" id="ARBA00023310"/>
    </source>
</evidence>
<evidence type="ECO:0000256" key="10">
    <source>
        <dbReference type="ARBA" id="ARBA00023196"/>
    </source>
</evidence>
<dbReference type="SUPFAM" id="SSF47917">
    <property type="entry name" value="C-terminal domain of alpha and beta subunits of F1 ATP synthase"/>
    <property type="match status" value="1"/>
</dbReference>
<comment type="catalytic activity">
    <reaction evidence="12">
        <text>ATP + H2O + 4 H(+)(in) = ADP + phosphate + 5 H(+)(out)</text>
        <dbReference type="Rhea" id="RHEA:57720"/>
        <dbReference type="ChEBI" id="CHEBI:15377"/>
        <dbReference type="ChEBI" id="CHEBI:15378"/>
        <dbReference type="ChEBI" id="CHEBI:30616"/>
        <dbReference type="ChEBI" id="CHEBI:43474"/>
        <dbReference type="ChEBI" id="CHEBI:456216"/>
        <dbReference type="EC" id="7.1.2.2"/>
    </reaction>
</comment>
<evidence type="ECO:0000256" key="8">
    <source>
        <dbReference type="ARBA" id="ARBA00023065"/>
    </source>
</evidence>
<dbReference type="EMBL" id="PPXD01000005">
    <property type="protein sequence ID" value="POH69077.1"/>
    <property type="molecule type" value="Genomic_DNA"/>
</dbReference>
<dbReference type="CDD" id="cd01132">
    <property type="entry name" value="F1-ATPase_alpha_CD"/>
    <property type="match status" value="1"/>
</dbReference>
<dbReference type="Pfam" id="PF02874">
    <property type="entry name" value="ATP-synt_ab_N"/>
    <property type="match status" value="1"/>
</dbReference>
<dbReference type="FunFam" id="1.20.150.20:FF:000001">
    <property type="entry name" value="ATP synthase subunit alpha"/>
    <property type="match status" value="1"/>
</dbReference>
<dbReference type="SUPFAM" id="SSF52540">
    <property type="entry name" value="P-loop containing nucleoside triphosphate hydrolases"/>
    <property type="match status" value="1"/>
</dbReference>
<evidence type="ECO:0000256" key="3">
    <source>
        <dbReference type="ARBA" id="ARBA00022448"/>
    </source>
</evidence>
<keyword evidence="10 12" id="KW-0139">CF(1)</keyword>
<dbReference type="CDD" id="cd18116">
    <property type="entry name" value="ATP-synt_F1_alpha_N"/>
    <property type="match status" value="1"/>
</dbReference>
<accession>A0A2S3ZL61</accession>
<sequence>MAELTISPDEIRDALQDFVKSYEPNKAATTEVGYVTTAGDGIAHVQGLPGVMANELIKFADGTLGLALNLDEDEIGVVVLGEFAGIVEGMEVYRTGEVLSVPVGDGYLGRVVDPLGAPIDGLGEIATDGRRALELQAPGVMHRKSVHEPMQTGIKAIDAMIPIGRGQRQLIIGDRQTGKTAIAVDTIINQKANWESGDSNKQVRCIYVAIGQKGSTIASVKGALEDAGAMEYTTIVAAPASDPAGFKYLAPYTGSAIGQHWMYAGKHVLIIFDDLSKQAEAYRAVSLLLRRPPGREAYPGDVFYLHSRLLERCAKLSDELGAGSMTGLPIIETKANDVAAYIPTNVISITDGQIFLQSDLFNANQRPAVDVGISVSRVGGDAQVKSIKKVSGTLKLELAQYRSLEAFSMFASDLDPASRRQLARGARLTELLKQPQYSPYPVEDQVVSIWAGTNGKLDEVPLEDILRFERELLDFLGRTTSILTTLRDTNVLSDDTVAELTTAVDTFKREFQTGEGKPLASVGREEFVATKAEDVNQEKIVKHKR</sequence>
<evidence type="ECO:0000256" key="5">
    <source>
        <dbReference type="ARBA" id="ARBA00022741"/>
    </source>
</evidence>
<organism evidence="16 17">
    <name type="scientific">Cryobacterium zongtaii</name>
    <dbReference type="NCBI Taxonomy" id="1259217"/>
    <lineage>
        <taxon>Bacteria</taxon>
        <taxon>Bacillati</taxon>
        <taxon>Actinomycetota</taxon>
        <taxon>Actinomycetes</taxon>
        <taxon>Micrococcales</taxon>
        <taxon>Microbacteriaceae</taxon>
        <taxon>Cryobacterium</taxon>
    </lineage>
</organism>
<feature type="site" description="Required for activity" evidence="12">
    <location>
        <position position="374"/>
    </location>
</feature>
<dbReference type="GO" id="GO:0005524">
    <property type="term" value="F:ATP binding"/>
    <property type="evidence" value="ECO:0007669"/>
    <property type="project" value="UniProtKB-UniRule"/>
</dbReference>
<dbReference type="NCBIfam" id="TIGR00962">
    <property type="entry name" value="atpA"/>
    <property type="match status" value="1"/>
</dbReference>
<name>A0A2S3ZL61_9MICO</name>
<dbReference type="InterPro" id="IPR023366">
    <property type="entry name" value="ATP_synth_asu-like_sf"/>
</dbReference>